<evidence type="ECO:0000313" key="2">
    <source>
        <dbReference type="Ensembl" id="ENSCCRP00010098529.1"/>
    </source>
</evidence>
<dbReference type="InterPro" id="IPR008906">
    <property type="entry name" value="HATC_C_dom"/>
</dbReference>
<reference evidence="2" key="2">
    <citation type="submission" date="2025-09" db="UniProtKB">
        <authorList>
            <consortium name="Ensembl"/>
        </authorList>
    </citation>
    <scope>IDENTIFICATION</scope>
</reference>
<sequence>IFPAELTAHFRERGLWTGSTSNPTPFHWINFKATGSFSSKWYGQFSWLEYSVIKDAIFCKMCRHFPSGADSPFPREGFVDWKHLQQACEKHQMSKPHSVSLDKFQGYRANQTAGRGNVLNQMNRDAMEYSFIERNRDHLKVVLDIVLFCAKQDIPLRGHRENEDAFNKGNFIELFKFMCKYDPRIGNRQEQLPRNGTLMSSDIQNDLLESAASLLLRKIKAEVCETPGTYYALMADEYKDESNRELVAVCVRYVHAGKIKERAIGFMDTSDLSASGISEKILQVIEPLQLDPSLCGGVHVILKRTFPQALYVHCNSHRLNLVLCATSKVSGSKSGAVSKVLTLLDVILEVLAEYAESSGQSKVEAQSLLQQIQTKKFLFLLVTFGKLFQKSDFATQGLQSTTLSVPECIDLIEGLKESFARFRDNSVCDFEQVMKLTEELMQKNKITSWDITPRTRVRKVPARLAGSVVTTSLGKATSVRNDDDLRHIWNDILDRQLTELDNRFQEDQYGIMRAAATFLPQSKTFAEKDSLRAPCDHFHILVEDAELTVFIEQLRQKVANSLEFPSLMEVLDICAPDIFPNLNKLLQVIITLPMTSCSVERLFPTAGSIKTDLRASMSTTRLNNLCLLSFEKELCDSLDYDEIISVFNTKPRRLRLVL</sequence>
<dbReference type="SUPFAM" id="SSF53098">
    <property type="entry name" value="Ribonuclease H-like"/>
    <property type="match status" value="1"/>
</dbReference>
<dbReference type="InterPro" id="IPR006580">
    <property type="entry name" value="Znf_TTF"/>
</dbReference>
<dbReference type="InterPro" id="IPR012337">
    <property type="entry name" value="RNaseH-like_sf"/>
</dbReference>
<keyword evidence="3" id="KW-1185">Reference proteome</keyword>
<dbReference type="PANTHER" id="PTHR45749">
    <property type="match status" value="1"/>
</dbReference>
<proteinExistence type="predicted"/>
<dbReference type="SMART" id="SM00597">
    <property type="entry name" value="ZnF_TTF"/>
    <property type="match status" value="1"/>
</dbReference>
<evidence type="ECO:0000313" key="3">
    <source>
        <dbReference type="Proteomes" id="UP000694427"/>
    </source>
</evidence>
<accession>A0A8C1P0Y6</accession>
<dbReference type="Pfam" id="PF05699">
    <property type="entry name" value="Dimer_Tnp_hAT"/>
    <property type="match status" value="1"/>
</dbReference>
<reference evidence="2" key="1">
    <citation type="submission" date="2025-08" db="UniProtKB">
        <authorList>
            <consortium name="Ensembl"/>
        </authorList>
    </citation>
    <scope>IDENTIFICATION</scope>
</reference>
<dbReference type="InterPro" id="IPR025398">
    <property type="entry name" value="DUF4371"/>
</dbReference>
<dbReference type="Pfam" id="PF14291">
    <property type="entry name" value="DUF4371"/>
    <property type="match status" value="1"/>
</dbReference>
<dbReference type="GO" id="GO:0046983">
    <property type="term" value="F:protein dimerization activity"/>
    <property type="evidence" value="ECO:0007669"/>
    <property type="project" value="InterPro"/>
</dbReference>
<dbReference type="Proteomes" id="UP000694427">
    <property type="component" value="Unplaced"/>
</dbReference>
<organism evidence="2 3">
    <name type="scientific">Cyprinus carpio</name>
    <name type="common">Common carp</name>
    <dbReference type="NCBI Taxonomy" id="7962"/>
    <lineage>
        <taxon>Eukaryota</taxon>
        <taxon>Metazoa</taxon>
        <taxon>Chordata</taxon>
        <taxon>Craniata</taxon>
        <taxon>Vertebrata</taxon>
        <taxon>Euteleostomi</taxon>
        <taxon>Actinopterygii</taxon>
        <taxon>Neopterygii</taxon>
        <taxon>Teleostei</taxon>
        <taxon>Ostariophysi</taxon>
        <taxon>Cypriniformes</taxon>
        <taxon>Cyprinidae</taxon>
        <taxon>Cyprininae</taxon>
        <taxon>Cyprinus</taxon>
    </lineage>
</organism>
<dbReference type="PANTHER" id="PTHR45749:SF37">
    <property type="entry name" value="OS05G0311600 PROTEIN"/>
    <property type="match status" value="1"/>
</dbReference>
<protein>
    <recommendedName>
        <fullName evidence="1">TTF-type domain-containing protein</fullName>
    </recommendedName>
</protein>
<evidence type="ECO:0000259" key="1">
    <source>
        <dbReference type="SMART" id="SM00597"/>
    </source>
</evidence>
<feature type="domain" description="TTF-type" evidence="1">
    <location>
        <begin position="33"/>
        <end position="114"/>
    </location>
</feature>
<dbReference type="AlphaFoldDB" id="A0A8C1P0Y6"/>
<dbReference type="Ensembl" id="ENSCCRT00010109297.1">
    <property type="protein sequence ID" value="ENSCCRP00010098529.1"/>
    <property type="gene ID" value="ENSCCRG00010043188.1"/>
</dbReference>
<name>A0A8C1P0Y6_CYPCA</name>